<organism evidence="9 10">
    <name type="scientific">Pyrobaculum oguniense (strain DSM 13380 / JCM 10595 / TE7)</name>
    <dbReference type="NCBI Taxonomy" id="698757"/>
    <lineage>
        <taxon>Archaea</taxon>
        <taxon>Thermoproteota</taxon>
        <taxon>Thermoprotei</taxon>
        <taxon>Thermoproteales</taxon>
        <taxon>Thermoproteaceae</taxon>
        <taxon>Pyrobaculum</taxon>
    </lineage>
</organism>
<evidence type="ECO:0000256" key="5">
    <source>
        <dbReference type="ARBA" id="ARBA00047645"/>
    </source>
</evidence>
<name>H6QBA4_PYROT</name>
<evidence type="ECO:0000256" key="7">
    <source>
        <dbReference type="RuleBase" id="RU004168"/>
    </source>
</evidence>
<dbReference type="FunFam" id="3.30.70.100:FF:000012">
    <property type="entry name" value="Acylphosphatase"/>
    <property type="match status" value="1"/>
</dbReference>
<comment type="similarity">
    <text evidence="1 7">Belongs to the acylphosphatase family.</text>
</comment>
<dbReference type="Gene3D" id="3.30.70.100">
    <property type="match status" value="1"/>
</dbReference>
<dbReference type="InterPro" id="IPR020456">
    <property type="entry name" value="Acylphosphatase"/>
</dbReference>
<evidence type="ECO:0000256" key="6">
    <source>
        <dbReference type="PROSITE-ProRule" id="PRU00520"/>
    </source>
</evidence>
<reference evidence="9 10" key="1">
    <citation type="journal article" date="2012" name="Stand. Genomic Sci.">
        <title>Complete genome sequence of Pyrobaculum oguniense.</title>
        <authorList>
            <person name="Bernick D.L."/>
            <person name="Karplus K."/>
            <person name="Lui L.M."/>
            <person name="Coker J.K."/>
            <person name="Murphy J.N."/>
            <person name="Chan P.P."/>
            <person name="Cozen A.E."/>
            <person name="Lowe T.M."/>
        </authorList>
    </citation>
    <scope>NUCLEOTIDE SEQUENCE [LARGE SCALE GENOMIC DNA]</scope>
    <source>
        <strain evidence="9 10">TE7</strain>
    </source>
</reference>
<dbReference type="PROSITE" id="PS00150">
    <property type="entry name" value="ACYLPHOSPHATASE_1"/>
    <property type="match status" value="1"/>
</dbReference>
<evidence type="ECO:0000313" key="9">
    <source>
        <dbReference type="EMBL" id="AFA40180.1"/>
    </source>
</evidence>
<feature type="active site" evidence="6">
    <location>
        <position position="20"/>
    </location>
</feature>
<dbReference type="AlphaFoldDB" id="H6QBA4"/>
<feature type="active site" evidence="6">
    <location>
        <position position="38"/>
    </location>
</feature>
<evidence type="ECO:0000256" key="1">
    <source>
        <dbReference type="ARBA" id="ARBA00005614"/>
    </source>
</evidence>
<feature type="domain" description="Acylphosphatase-like" evidence="8">
    <location>
        <begin position="5"/>
        <end position="93"/>
    </location>
</feature>
<evidence type="ECO:0000256" key="3">
    <source>
        <dbReference type="ARBA" id="ARBA00015991"/>
    </source>
</evidence>
<dbReference type="HOGENOM" id="CLU_141932_3_2_2"/>
<gene>
    <name evidence="9" type="ordered locus">Pogu_2153</name>
</gene>
<dbReference type="PROSITE" id="PS51160">
    <property type="entry name" value="ACYLPHOSPHATASE_3"/>
    <property type="match status" value="1"/>
</dbReference>
<accession>H6QBA4</accession>
<dbReference type="KEGG" id="pog:Pogu_2153"/>
<evidence type="ECO:0000256" key="4">
    <source>
        <dbReference type="ARBA" id="ARBA00022801"/>
    </source>
</evidence>
<comment type="catalytic activity">
    <reaction evidence="5 6">
        <text>an acyl phosphate + H2O = a carboxylate + phosphate + H(+)</text>
        <dbReference type="Rhea" id="RHEA:14965"/>
        <dbReference type="ChEBI" id="CHEBI:15377"/>
        <dbReference type="ChEBI" id="CHEBI:15378"/>
        <dbReference type="ChEBI" id="CHEBI:29067"/>
        <dbReference type="ChEBI" id="CHEBI:43474"/>
        <dbReference type="ChEBI" id="CHEBI:59918"/>
        <dbReference type="EC" id="3.6.1.7"/>
    </reaction>
</comment>
<proteinExistence type="inferred from homology"/>
<dbReference type="eggNOG" id="arCOG01674">
    <property type="taxonomic scope" value="Archaea"/>
</dbReference>
<dbReference type="Proteomes" id="UP000009062">
    <property type="component" value="Chromosome"/>
</dbReference>
<protein>
    <recommendedName>
        <fullName evidence="3 6">acylphosphatase</fullName>
        <ecNumber evidence="2 6">3.6.1.7</ecNumber>
    </recommendedName>
</protein>
<dbReference type="InterPro" id="IPR017968">
    <property type="entry name" value="Acylphosphatase_CS"/>
</dbReference>
<dbReference type="InterPro" id="IPR001792">
    <property type="entry name" value="Acylphosphatase-like_dom"/>
</dbReference>
<dbReference type="SUPFAM" id="SSF54975">
    <property type="entry name" value="Acylphosphatase/BLUF domain-like"/>
    <property type="match status" value="1"/>
</dbReference>
<dbReference type="InterPro" id="IPR036046">
    <property type="entry name" value="Acylphosphatase-like_dom_sf"/>
</dbReference>
<keyword evidence="4 6" id="KW-0378">Hydrolase</keyword>
<dbReference type="STRING" id="698757.Pogu_2153"/>
<evidence type="ECO:0000256" key="2">
    <source>
        <dbReference type="ARBA" id="ARBA00012150"/>
    </source>
</evidence>
<dbReference type="PANTHER" id="PTHR47268:SF4">
    <property type="entry name" value="ACYLPHOSPHATASE"/>
    <property type="match status" value="1"/>
</dbReference>
<dbReference type="EMBL" id="CP003316">
    <property type="protein sequence ID" value="AFA40180.1"/>
    <property type="molecule type" value="Genomic_DNA"/>
</dbReference>
<evidence type="ECO:0000259" key="8">
    <source>
        <dbReference type="PROSITE" id="PS51160"/>
    </source>
</evidence>
<keyword evidence="10" id="KW-1185">Reference proteome</keyword>
<evidence type="ECO:0000313" key="10">
    <source>
        <dbReference type="Proteomes" id="UP000009062"/>
    </source>
</evidence>
<dbReference type="GO" id="GO:0003998">
    <property type="term" value="F:acylphosphatase activity"/>
    <property type="evidence" value="ECO:0007669"/>
    <property type="project" value="UniProtKB-EC"/>
</dbReference>
<dbReference type="EC" id="3.6.1.7" evidence="2 6"/>
<dbReference type="PANTHER" id="PTHR47268">
    <property type="entry name" value="ACYLPHOSPHATASE"/>
    <property type="match status" value="1"/>
</dbReference>
<sequence length="95" mass="10957">MEMARAHLFIRGKVQGVFFRQSMKEVATRNGVRGWVRNRSDGRTVEAVLEGPRDAVLKVIEWARAGPPGARVEDVEVRWEEYKGEFQDFRILPTI</sequence>
<dbReference type="Pfam" id="PF00708">
    <property type="entry name" value="Acylphosphatase"/>
    <property type="match status" value="1"/>
</dbReference>